<evidence type="ECO:0000256" key="1">
    <source>
        <dbReference type="ARBA" id="ARBA00004123"/>
    </source>
</evidence>
<dbReference type="SMART" id="SM00353">
    <property type="entry name" value="HLH"/>
    <property type="match status" value="1"/>
</dbReference>
<evidence type="ECO:0000313" key="8">
    <source>
        <dbReference type="EMBL" id="KNE64250.1"/>
    </source>
</evidence>
<evidence type="ECO:0000313" key="9">
    <source>
        <dbReference type="Proteomes" id="UP000054350"/>
    </source>
</evidence>
<keyword evidence="4" id="KW-0804">Transcription</keyword>
<evidence type="ECO:0000256" key="2">
    <source>
        <dbReference type="ARBA" id="ARBA00023015"/>
    </source>
</evidence>
<dbReference type="PANTHER" id="PTHR15741:SF27">
    <property type="entry name" value="TRANSCRIPTION FACTOR AP-4"/>
    <property type="match status" value="1"/>
</dbReference>
<dbReference type="GO" id="GO:0046983">
    <property type="term" value="F:protein dimerization activity"/>
    <property type="evidence" value="ECO:0007669"/>
    <property type="project" value="InterPro"/>
</dbReference>
<dbReference type="VEuPathDB" id="FungiDB:AMAG_19138"/>
<comment type="subcellular location">
    <subcellularLocation>
        <location evidence="1">Nucleus</location>
    </subcellularLocation>
</comment>
<dbReference type="PROSITE" id="PS50888">
    <property type="entry name" value="BHLH"/>
    <property type="match status" value="1"/>
</dbReference>
<dbReference type="OrthoDB" id="5778525at2759"/>
<keyword evidence="2" id="KW-0805">Transcription regulation</keyword>
<keyword evidence="9" id="KW-1185">Reference proteome</keyword>
<dbReference type="GO" id="GO:0000981">
    <property type="term" value="F:DNA-binding transcription factor activity, RNA polymerase II-specific"/>
    <property type="evidence" value="ECO:0007669"/>
    <property type="project" value="TreeGrafter"/>
</dbReference>
<feature type="region of interest" description="Disordered" evidence="6">
    <location>
        <begin position="128"/>
        <end position="172"/>
    </location>
</feature>
<dbReference type="OMA" id="QATTTMW"/>
<dbReference type="AlphaFoldDB" id="A0A0L0SPE8"/>
<keyword evidence="5" id="KW-0539">Nucleus</keyword>
<proteinExistence type="predicted"/>
<dbReference type="Pfam" id="PF00010">
    <property type="entry name" value="HLH"/>
    <property type="match status" value="1"/>
</dbReference>
<dbReference type="InterPro" id="IPR036638">
    <property type="entry name" value="HLH_DNA-bd_sf"/>
</dbReference>
<dbReference type="Proteomes" id="UP000054350">
    <property type="component" value="Unassembled WGS sequence"/>
</dbReference>
<organism evidence="8 9">
    <name type="scientific">Allomyces macrogynus (strain ATCC 38327)</name>
    <name type="common">Allomyces javanicus var. macrogynus</name>
    <dbReference type="NCBI Taxonomy" id="578462"/>
    <lineage>
        <taxon>Eukaryota</taxon>
        <taxon>Fungi</taxon>
        <taxon>Fungi incertae sedis</taxon>
        <taxon>Blastocladiomycota</taxon>
        <taxon>Blastocladiomycetes</taxon>
        <taxon>Blastocladiales</taxon>
        <taxon>Blastocladiaceae</taxon>
        <taxon>Allomyces</taxon>
    </lineage>
</organism>
<dbReference type="PANTHER" id="PTHR15741">
    <property type="entry name" value="BASIC HELIX-LOOP-HELIX ZIP TRANSCRIPTION FACTOR"/>
    <property type="match status" value="1"/>
</dbReference>
<dbReference type="InterPro" id="IPR011598">
    <property type="entry name" value="bHLH_dom"/>
</dbReference>
<reference evidence="8 9" key="1">
    <citation type="submission" date="2009-11" db="EMBL/GenBank/DDBJ databases">
        <title>Annotation of Allomyces macrogynus ATCC 38327.</title>
        <authorList>
            <consortium name="The Broad Institute Genome Sequencing Platform"/>
            <person name="Russ C."/>
            <person name="Cuomo C."/>
            <person name="Burger G."/>
            <person name="Gray M.W."/>
            <person name="Holland P.W.H."/>
            <person name="King N."/>
            <person name="Lang F.B.F."/>
            <person name="Roger A.J."/>
            <person name="Ruiz-Trillo I."/>
            <person name="Young S.K."/>
            <person name="Zeng Q."/>
            <person name="Gargeya S."/>
            <person name="Fitzgerald M."/>
            <person name="Haas B."/>
            <person name="Abouelleil A."/>
            <person name="Alvarado L."/>
            <person name="Arachchi H.M."/>
            <person name="Berlin A."/>
            <person name="Chapman S.B."/>
            <person name="Gearin G."/>
            <person name="Goldberg J."/>
            <person name="Griggs A."/>
            <person name="Gujja S."/>
            <person name="Hansen M."/>
            <person name="Heiman D."/>
            <person name="Howarth C."/>
            <person name="Larimer J."/>
            <person name="Lui A."/>
            <person name="MacDonald P.J.P."/>
            <person name="McCowen C."/>
            <person name="Montmayeur A."/>
            <person name="Murphy C."/>
            <person name="Neiman D."/>
            <person name="Pearson M."/>
            <person name="Priest M."/>
            <person name="Roberts A."/>
            <person name="Saif S."/>
            <person name="Shea T."/>
            <person name="Sisk P."/>
            <person name="Stolte C."/>
            <person name="Sykes S."/>
            <person name="Wortman J."/>
            <person name="Nusbaum C."/>
            <person name="Birren B."/>
        </authorList>
    </citation>
    <scope>NUCLEOTIDE SEQUENCE [LARGE SCALE GENOMIC DNA]</scope>
    <source>
        <strain evidence="8 9">ATCC 38327</strain>
    </source>
</reference>
<gene>
    <name evidence="8" type="ORF">AMAG_19138</name>
</gene>
<dbReference type="Gene3D" id="4.10.280.10">
    <property type="entry name" value="Helix-loop-helix DNA-binding domain"/>
    <property type="match status" value="1"/>
</dbReference>
<feature type="compositionally biased region" description="Low complexity" evidence="6">
    <location>
        <begin position="131"/>
        <end position="145"/>
    </location>
</feature>
<dbReference type="GO" id="GO:0000978">
    <property type="term" value="F:RNA polymerase II cis-regulatory region sequence-specific DNA binding"/>
    <property type="evidence" value="ECO:0007669"/>
    <property type="project" value="TreeGrafter"/>
</dbReference>
<dbReference type="InterPro" id="IPR052207">
    <property type="entry name" value="Max-like/E-box_TFs"/>
</dbReference>
<dbReference type="GO" id="GO:0005634">
    <property type="term" value="C:nucleus"/>
    <property type="evidence" value="ECO:0007669"/>
    <property type="project" value="UniProtKB-SubCell"/>
</dbReference>
<evidence type="ECO:0000256" key="6">
    <source>
        <dbReference type="SAM" id="MobiDB-lite"/>
    </source>
</evidence>
<reference evidence="9" key="2">
    <citation type="submission" date="2009-11" db="EMBL/GenBank/DDBJ databases">
        <title>The Genome Sequence of Allomyces macrogynus strain ATCC 38327.</title>
        <authorList>
            <consortium name="The Broad Institute Genome Sequencing Platform"/>
            <person name="Russ C."/>
            <person name="Cuomo C."/>
            <person name="Shea T."/>
            <person name="Young S.K."/>
            <person name="Zeng Q."/>
            <person name="Koehrsen M."/>
            <person name="Haas B."/>
            <person name="Borodovsky M."/>
            <person name="Guigo R."/>
            <person name="Alvarado L."/>
            <person name="Berlin A."/>
            <person name="Borenstein D."/>
            <person name="Chen Z."/>
            <person name="Engels R."/>
            <person name="Freedman E."/>
            <person name="Gellesch M."/>
            <person name="Goldberg J."/>
            <person name="Griggs A."/>
            <person name="Gujja S."/>
            <person name="Heiman D."/>
            <person name="Hepburn T."/>
            <person name="Howarth C."/>
            <person name="Jen D."/>
            <person name="Larson L."/>
            <person name="Lewis B."/>
            <person name="Mehta T."/>
            <person name="Park D."/>
            <person name="Pearson M."/>
            <person name="Roberts A."/>
            <person name="Saif S."/>
            <person name="Shenoy N."/>
            <person name="Sisk P."/>
            <person name="Stolte C."/>
            <person name="Sykes S."/>
            <person name="Walk T."/>
            <person name="White J."/>
            <person name="Yandava C."/>
            <person name="Burger G."/>
            <person name="Gray M.W."/>
            <person name="Holland P.W.H."/>
            <person name="King N."/>
            <person name="Lang F.B.F."/>
            <person name="Roger A.J."/>
            <person name="Ruiz-Trillo I."/>
            <person name="Lander E."/>
            <person name="Nusbaum C."/>
        </authorList>
    </citation>
    <scope>NUCLEOTIDE SEQUENCE [LARGE SCALE GENOMIC DNA]</scope>
    <source>
        <strain evidence="9">ATCC 38327</strain>
    </source>
</reference>
<feature type="region of interest" description="Disordered" evidence="6">
    <location>
        <begin position="192"/>
        <end position="216"/>
    </location>
</feature>
<feature type="compositionally biased region" description="Basic and acidic residues" evidence="6">
    <location>
        <begin position="153"/>
        <end position="168"/>
    </location>
</feature>
<protein>
    <recommendedName>
        <fullName evidence="7">BHLH domain-containing protein</fullName>
    </recommendedName>
</protein>
<evidence type="ECO:0000259" key="7">
    <source>
        <dbReference type="PROSITE" id="PS50888"/>
    </source>
</evidence>
<dbReference type="EMBL" id="GG745344">
    <property type="protein sequence ID" value="KNE64250.1"/>
    <property type="molecule type" value="Genomic_DNA"/>
</dbReference>
<keyword evidence="3" id="KW-0238">DNA-binding</keyword>
<dbReference type="SUPFAM" id="SSF47459">
    <property type="entry name" value="HLH, helix-loop-helix DNA-binding domain"/>
    <property type="match status" value="1"/>
</dbReference>
<accession>A0A0L0SPE8</accession>
<sequence>MPADQGVTQLFAMTANGMVPLQIPHEAVAAALAAAAAQGGSAQGPPPPGTVAVQLVAPHPPQQVQAMQQEPMVGFLRGIGPAVMPTAPQATTTMWPAAPNRVAAAAGLGTSLPKLPTPITAVSAAPHQTMAAVPPSTPSTPATPSGSKKRKARDADPGKRAHHMETEKKRRTTIRQGFQSLVDLVPALRATAEKLGPVPPRPTQEEEDDDNHGGHTVSKATILMKSVEYLRRVERQVARYAAKVADLEVRAGLRPLEAAGAVDIAARGLDPAGGFRAPF</sequence>
<evidence type="ECO:0000256" key="4">
    <source>
        <dbReference type="ARBA" id="ARBA00023163"/>
    </source>
</evidence>
<evidence type="ECO:0000256" key="5">
    <source>
        <dbReference type="ARBA" id="ARBA00023242"/>
    </source>
</evidence>
<feature type="domain" description="BHLH" evidence="7">
    <location>
        <begin position="158"/>
        <end position="233"/>
    </location>
</feature>
<evidence type="ECO:0000256" key="3">
    <source>
        <dbReference type="ARBA" id="ARBA00023125"/>
    </source>
</evidence>
<name>A0A0L0SPE8_ALLM3</name>